<evidence type="ECO:0000256" key="1">
    <source>
        <dbReference type="ARBA" id="ARBA00022603"/>
    </source>
</evidence>
<dbReference type="Gene3D" id="3.40.50.150">
    <property type="entry name" value="Vaccinia Virus protein VP39"/>
    <property type="match status" value="2"/>
</dbReference>
<dbReference type="SUPFAM" id="SSF53335">
    <property type="entry name" value="S-adenosyl-L-methionine-dependent methyltransferases"/>
    <property type="match status" value="1"/>
</dbReference>
<dbReference type="GO" id="GO:0006298">
    <property type="term" value="P:mismatch repair"/>
    <property type="evidence" value="ECO:0007669"/>
    <property type="project" value="TreeGrafter"/>
</dbReference>
<feature type="binding site" evidence="4">
    <location>
        <position position="230"/>
    </location>
    <ligand>
        <name>S-adenosyl-L-methionine</name>
        <dbReference type="ChEBI" id="CHEBI:59789"/>
    </ligand>
</feature>
<evidence type="ECO:0000256" key="2">
    <source>
        <dbReference type="ARBA" id="ARBA00022679"/>
    </source>
</evidence>
<dbReference type="RefSeq" id="WP_406694100.1">
    <property type="nucleotide sequence ID" value="NZ_CP155447.1"/>
</dbReference>
<keyword evidence="3" id="KW-0949">S-adenosyl-L-methionine</keyword>
<keyword evidence="1 6" id="KW-0489">Methyltransferase</keyword>
<dbReference type="GO" id="GO:0032259">
    <property type="term" value="P:methylation"/>
    <property type="evidence" value="ECO:0007669"/>
    <property type="project" value="UniProtKB-KW"/>
</dbReference>
<feature type="binding site" evidence="4">
    <location>
        <position position="57"/>
    </location>
    <ligand>
        <name>S-adenosyl-L-methionine</name>
        <dbReference type="ChEBI" id="CHEBI:59789"/>
    </ligand>
</feature>
<feature type="binding site" evidence="4">
    <location>
        <position position="53"/>
    </location>
    <ligand>
        <name>S-adenosyl-L-methionine</name>
        <dbReference type="ChEBI" id="CHEBI:59789"/>
    </ligand>
</feature>
<dbReference type="PANTHER" id="PTHR30481:SF4">
    <property type="entry name" value="SITE-SPECIFIC DNA-METHYLTRANSFERASE (ADENINE-SPECIFIC)"/>
    <property type="match status" value="1"/>
</dbReference>
<evidence type="ECO:0000256" key="3">
    <source>
        <dbReference type="ARBA" id="ARBA00022691"/>
    </source>
</evidence>
<dbReference type="InterPro" id="IPR012263">
    <property type="entry name" value="M_m6A_EcoRV"/>
</dbReference>
<gene>
    <name evidence="6" type="ORF">V5E97_23930</name>
</gene>
<dbReference type="GO" id="GO:0009307">
    <property type="term" value="P:DNA restriction-modification system"/>
    <property type="evidence" value="ECO:0007669"/>
    <property type="project" value="InterPro"/>
</dbReference>
<dbReference type="Pfam" id="PF02086">
    <property type="entry name" value="MethyltransfD12"/>
    <property type="match status" value="1"/>
</dbReference>
<keyword evidence="2" id="KW-0808">Transferase</keyword>
<dbReference type="GO" id="GO:0009007">
    <property type="term" value="F:site-specific DNA-methyltransferase (adenine-specific) activity"/>
    <property type="evidence" value="ECO:0007669"/>
    <property type="project" value="UniProtKB-EC"/>
</dbReference>
<protein>
    <submittedName>
        <fullName evidence="6">DNA adenine methylase</fullName>
    </submittedName>
</protein>
<dbReference type="PRINTS" id="PR00505">
    <property type="entry name" value="D12N6MTFRASE"/>
</dbReference>
<evidence type="ECO:0000256" key="5">
    <source>
        <dbReference type="SAM" id="MobiDB-lite"/>
    </source>
</evidence>
<proteinExistence type="predicted"/>
<accession>A0AAU7C8T7</accession>
<organism evidence="6">
    <name type="scientific">Singulisphaera sp. Ch08</name>
    <dbReference type="NCBI Taxonomy" id="3120278"/>
    <lineage>
        <taxon>Bacteria</taxon>
        <taxon>Pseudomonadati</taxon>
        <taxon>Planctomycetota</taxon>
        <taxon>Planctomycetia</taxon>
        <taxon>Isosphaerales</taxon>
        <taxon>Isosphaeraceae</taxon>
        <taxon>Singulisphaera</taxon>
    </lineage>
</organism>
<dbReference type="GO" id="GO:1904047">
    <property type="term" value="F:S-adenosyl-L-methionine binding"/>
    <property type="evidence" value="ECO:0007669"/>
    <property type="project" value="TreeGrafter"/>
</dbReference>
<dbReference type="GO" id="GO:0043565">
    <property type="term" value="F:sequence-specific DNA binding"/>
    <property type="evidence" value="ECO:0007669"/>
    <property type="project" value="TreeGrafter"/>
</dbReference>
<reference evidence="6" key="1">
    <citation type="submission" date="2024-05" db="EMBL/GenBank/DDBJ databases">
        <title>Planctomycetes of the genus Singulisphaera possess chitinolytic capabilities.</title>
        <authorList>
            <person name="Ivanova A."/>
        </authorList>
    </citation>
    <scope>NUCLEOTIDE SEQUENCE</scope>
    <source>
        <strain evidence="6">Ch08T</strain>
    </source>
</reference>
<dbReference type="InterPro" id="IPR012327">
    <property type="entry name" value="MeTrfase_D12"/>
</dbReference>
<feature type="region of interest" description="Disordered" evidence="5">
    <location>
        <begin position="1"/>
        <end position="22"/>
    </location>
</feature>
<dbReference type="PANTHER" id="PTHR30481">
    <property type="entry name" value="DNA ADENINE METHYLASE"/>
    <property type="match status" value="1"/>
</dbReference>
<dbReference type="AlphaFoldDB" id="A0AAU7C8T7"/>
<feature type="binding site" evidence="4">
    <location>
        <position position="98"/>
    </location>
    <ligand>
        <name>S-adenosyl-L-methionine</name>
        <dbReference type="ChEBI" id="CHEBI:59789"/>
    </ligand>
</feature>
<sequence>MASAPDGAKDINQTKRPGRRRALSPIHLDRADLLGKNSAHPRPSRRRRIVFGWYGGKFNHLEWLLPLLPDAHHYCEPYSGSGAVLLNRVPCPIETYNDIDGDVVTFFRVLRDHPEDLIRVIALTPFSREEFYDAIHGDSLACVDLERARRFYVRARQARTGLAQTATLGRWANCKATSRGGVSGTISRWFGGIDALGDVAERLLRVQIENRPAVDLIRIYDGPTTVFYCDPPYLHQTRGDCHTYGFEMDETQHRELAAALGSCRGKAAVSGYRCPLMDLIFQGWRRYDAPEKHCHSNKKPGQESLWMNY</sequence>
<evidence type="ECO:0000256" key="4">
    <source>
        <dbReference type="PIRSR" id="PIRSR000398-1"/>
    </source>
</evidence>
<name>A0AAU7C8T7_9BACT</name>
<evidence type="ECO:0000313" key="6">
    <source>
        <dbReference type="EMBL" id="XBH01397.1"/>
    </source>
</evidence>
<dbReference type="PIRSF" id="PIRSF000398">
    <property type="entry name" value="M_m6A_EcoRV"/>
    <property type="match status" value="1"/>
</dbReference>
<dbReference type="EMBL" id="CP155447">
    <property type="protein sequence ID" value="XBH01397.1"/>
    <property type="molecule type" value="Genomic_DNA"/>
</dbReference>
<dbReference type="InterPro" id="IPR029063">
    <property type="entry name" value="SAM-dependent_MTases_sf"/>
</dbReference>